<evidence type="ECO:0000256" key="6">
    <source>
        <dbReference type="ARBA" id="ARBA00022801"/>
    </source>
</evidence>
<comment type="caution">
    <text evidence="14">The sequence shown here is derived from an EMBL/GenBank/DDBJ whole genome shotgun (WGS) entry which is preliminary data.</text>
</comment>
<evidence type="ECO:0000256" key="4">
    <source>
        <dbReference type="ARBA" id="ARBA00022723"/>
    </source>
</evidence>
<dbReference type="Pfam" id="PF06831">
    <property type="entry name" value="H2TH"/>
    <property type="match status" value="1"/>
</dbReference>
<dbReference type="SUPFAM" id="SSF46946">
    <property type="entry name" value="S13-like H2TH domain"/>
    <property type="match status" value="1"/>
</dbReference>
<dbReference type="InterPro" id="IPR010979">
    <property type="entry name" value="Ribosomal_uS13-like_H2TH"/>
</dbReference>
<dbReference type="AlphaFoldDB" id="A0A419RSD1"/>
<proteinExistence type="inferred from homology"/>
<dbReference type="SMART" id="SM01232">
    <property type="entry name" value="H2TH"/>
    <property type="match status" value="1"/>
</dbReference>
<dbReference type="GO" id="GO:0006284">
    <property type="term" value="P:base-excision repair"/>
    <property type="evidence" value="ECO:0007669"/>
    <property type="project" value="InterPro"/>
</dbReference>
<dbReference type="EMBL" id="RAHX01000001">
    <property type="protein sequence ID" value="RJY08713.1"/>
    <property type="molecule type" value="Genomic_DNA"/>
</dbReference>
<dbReference type="PANTHER" id="PTHR22993">
    <property type="entry name" value="FORMAMIDOPYRIMIDINE-DNA GLYCOSYLASE"/>
    <property type="match status" value="1"/>
</dbReference>
<evidence type="ECO:0000256" key="11">
    <source>
        <dbReference type="ARBA" id="ARBA00023268"/>
    </source>
</evidence>
<keyword evidence="8" id="KW-0238">DNA-binding</keyword>
<feature type="domain" description="Formamidopyrimidine-DNA glycosylase catalytic" evidence="13">
    <location>
        <begin position="2"/>
        <end position="116"/>
    </location>
</feature>
<keyword evidence="10" id="KW-0456">Lyase</keyword>
<dbReference type="InterPro" id="IPR015886">
    <property type="entry name" value="H2TH_FPG"/>
</dbReference>
<accession>A0A419RSD1</accession>
<keyword evidence="6" id="KW-0378">Hydrolase</keyword>
<evidence type="ECO:0000256" key="5">
    <source>
        <dbReference type="ARBA" id="ARBA00022763"/>
    </source>
</evidence>
<evidence type="ECO:0000256" key="3">
    <source>
        <dbReference type="ARBA" id="ARBA00009409"/>
    </source>
</evidence>
<keyword evidence="11" id="KW-0511">Multifunctional enzyme</keyword>
<reference evidence="14 15" key="1">
    <citation type="journal article" date="2017" name="Int. J. Syst. Evol. Microbiol.">
        <title>Erythrobacter aquimixticola sp. nov., isolated from the junction between the ocean and a freshwater spring.</title>
        <authorList>
            <person name="Park S."/>
            <person name="Jung Y.T."/>
            <person name="Choi S.J."/>
            <person name="Yoon J.H."/>
        </authorList>
    </citation>
    <scope>NUCLEOTIDE SEQUENCE [LARGE SCALE GENOMIC DNA]</scope>
    <source>
        <strain evidence="14 15">JSSK-14</strain>
    </source>
</reference>
<evidence type="ECO:0000256" key="2">
    <source>
        <dbReference type="ARBA" id="ARBA00001947"/>
    </source>
</evidence>
<keyword evidence="12" id="KW-0326">Glycosidase</keyword>
<dbReference type="Gene3D" id="1.10.8.50">
    <property type="match status" value="1"/>
</dbReference>
<keyword evidence="15" id="KW-1185">Reference proteome</keyword>
<dbReference type="SMART" id="SM00898">
    <property type="entry name" value="Fapy_DNA_glyco"/>
    <property type="match status" value="1"/>
</dbReference>
<sequence length="263" mass="29456">MPELPEADANRRRIAEQCLNRTIEAVELGDDIEHVELPGDNERQRLVGRQFTETHRHGKLIFAGSQTGPWICVHLGMTGKLLPFDADERDAPEYTKFLIRFEGERRLAWRCPRKLGWVRVVNSPDEEIERIGFGPDALEISEGDFAEVIGGTNGSIKGALMSQQKLAGIGNLWSDEILFQTGVHPETTASELSEDTLSTMFDKMRKVLTGVCDVNAHYSELPRTWLIADRKDGADCPRCDGTIKKTKVSGRSAYWCDSHQASD</sequence>
<organism evidence="14 15">
    <name type="scientific">Aurantiacibacter aquimixticola</name>
    <dbReference type="NCBI Taxonomy" id="1958945"/>
    <lineage>
        <taxon>Bacteria</taxon>
        <taxon>Pseudomonadati</taxon>
        <taxon>Pseudomonadota</taxon>
        <taxon>Alphaproteobacteria</taxon>
        <taxon>Sphingomonadales</taxon>
        <taxon>Erythrobacteraceae</taxon>
        <taxon>Aurantiacibacter</taxon>
    </lineage>
</organism>
<dbReference type="InterPro" id="IPR035937">
    <property type="entry name" value="FPG_N"/>
</dbReference>
<dbReference type="OrthoDB" id="5657047at2"/>
<name>A0A419RSD1_9SPHN</name>
<dbReference type="GO" id="GO:0016829">
    <property type="term" value="F:lyase activity"/>
    <property type="evidence" value="ECO:0007669"/>
    <property type="project" value="UniProtKB-KW"/>
</dbReference>
<evidence type="ECO:0000256" key="8">
    <source>
        <dbReference type="ARBA" id="ARBA00023125"/>
    </source>
</evidence>
<dbReference type="GO" id="GO:0003684">
    <property type="term" value="F:damaged DNA binding"/>
    <property type="evidence" value="ECO:0007669"/>
    <property type="project" value="InterPro"/>
</dbReference>
<dbReference type="PANTHER" id="PTHR22993:SF9">
    <property type="entry name" value="FORMAMIDOPYRIMIDINE-DNA GLYCOSYLASE"/>
    <property type="match status" value="1"/>
</dbReference>
<dbReference type="InterPro" id="IPR010663">
    <property type="entry name" value="Znf_FPG/IleRS"/>
</dbReference>
<dbReference type="GO" id="GO:0008270">
    <property type="term" value="F:zinc ion binding"/>
    <property type="evidence" value="ECO:0007669"/>
    <property type="project" value="InterPro"/>
</dbReference>
<dbReference type="PROSITE" id="PS51068">
    <property type="entry name" value="FPG_CAT"/>
    <property type="match status" value="1"/>
</dbReference>
<evidence type="ECO:0000313" key="15">
    <source>
        <dbReference type="Proteomes" id="UP000285232"/>
    </source>
</evidence>
<evidence type="ECO:0000259" key="13">
    <source>
        <dbReference type="PROSITE" id="PS51068"/>
    </source>
</evidence>
<gene>
    <name evidence="14" type="ORF">D6201_04480</name>
</gene>
<comment type="catalytic activity">
    <reaction evidence="1">
        <text>Hydrolysis of DNA containing ring-opened 7-methylguanine residues, releasing 2,6-diamino-4-hydroxy-5-(N-methyl)formamidopyrimidine.</text>
        <dbReference type="EC" id="3.2.2.23"/>
    </reaction>
</comment>
<evidence type="ECO:0000313" key="14">
    <source>
        <dbReference type="EMBL" id="RJY08713.1"/>
    </source>
</evidence>
<dbReference type="Pfam" id="PF06827">
    <property type="entry name" value="zf-FPG_IleRS"/>
    <property type="match status" value="1"/>
</dbReference>
<dbReference type="SUPFAM" id="SSF81624">
    <property type="entry name" value="N-terminal domain of MutM-like DNA repair proteins"/>
    <property type="match status" value="1"/>
</dbReference>
<keyword evidence="5" id="KW-0227">DNA damage</keyword>
<dbReference type="SUPFAM" id="SSF57716">
    <property type="entry name" value="Glucocorticoid receptor-like (DNA-binding domain)"/>
    <property type="match status" value="1"/>
</dbReference>
<dbReference type="Pfam" id="PF01149">
    <property type="entry name" value="Fapy_DNA_glyco"/>
    <property type="match status" value="1"/>
</dbReference>
<dbReference type="InterPro" id="IPR012319">
    <property type="entry name" value="FPG_cat"/>
</dbReference>
<evidence type="ECO:0000256" key="1">
    <source>
        <dbReference type="ARBA" id="ARBA00001668"/>
    </source>
</evidence>
<evidence type="ECO:0000256" key="7">
    <source>
        <dbReference type="ARBA" id="ARBA00022833"/>
    </source>
</evidence>
<protein>
    <submittedName>
        <fullName evidence="14">DNA-formamidopyrimidine glycosylase</fullName>
    </submittedName>
</protein>
<dbReference type="GO" id="GO:0008534">
    <property type="term" value="F:oxidized purine nucleobase lesion DNA N-glycosylase activity"/>
    <property type="evidence" value="ECO:0007669"/>
    <property type="project" value="UniProtKB-EC"/>
</dbReference>
<evidence type="ECO:0000256" key="12">
    <source>
        <dbReference type="ARBA" id="ARBA00023295"/>
    </source>
</evidence>
<comment type="similarity">
    <text evidence="3">Belongs to the FPG family.</text>
</comment>
<keyword evidence="9" id="KW-0234">DNA repair</keyword>
<dbReference type="Proteomes" id="UP000285232">
    <property type="component" value="Unassembled WGS sequence"/>
</dbReference>
<dbReference type="RefSeq" id="WP_120047726.1">
    <property type="nucleotide sequence ID" value="NZ_RAHX01000001.1"/>
</dbReference>
<dbReference type="Gene3D" id="3.20.190.10">
    <property type="entry name" value="MutM-like, N-terminal"/>
    <property type="match status" value="1"/>
</dbReference>
<keyword evidence="7" id="KW-0862">Zinc</keyword>
<dbReference type="GO" id="GO:0003906">
    <property type="term" value="F:DNA-(apurinic or apyrimidinic site) endonuclease activity"/>
    <property type="evidence" value="ECO:0007669"/>
    <property type="project" value="InterPro"/>
</dbReference>
<keyword evidence="4" id="KW-0479">Metal-binding</keyword>
<comment type="cofactor">
    <cofactor evidence="2">
        <name>Zn(2+)</name>
        <dbReference type="ChEBI" id="CHEBI:29105"/>
    </cofactor>
</comment>
<evidence type="ECO:0000256" key="9">
    <source>
        <dbReference type="ARBA" id="ARBA00023204"/>
    </source>
</evidence>
<evidence type="ECO:0000256" key="10">
    <source>
        <dbReference type="ARBA" id="ARBA00023239"/>
    </source>
</evidence>